<dbReference type="InterPro" id="IPR050975">
    <property type="entry name" value="Sleep_regulator"/>
</dbReference>
<feature type="chain" id="PRO_5044837826" description="Protein sleepless" evidence="9">
    <location>
        <begin position="24"/>
        <end position="150"/>
    </location>
</feature>
<sequence>MIFFKVKYLLIVVLLYSIHSVSSIKCYACREIDDLRCATNVTALTATDCHGFYIPPDGHAYLHQHYNYTGKWKCIKGLIRNYGNVITTERSCVPESITCDILIKNHSEKNTEIKYCSTCDTDYCNSSNLKSVTFYILALSFMAVIVYRNN</sequence>
<evidence type="ECO:0000256" key="1">
    <source>
        <dbReference type="ARBA" id="ARBA00004589"/>
    </source>
</evidence>
<dbReference type="PANTHER" id="PTHR33562">
    <property type="entry name" value="ATILLA, ISOFORM B-RELATED-RELATED"/>
    <property type="match status" value="1"/>
</dbReference>
<evidence type="ECO:0000256" key="2">
    <source>
        <dbReference type="ARBA" id="ARBA00022622"/>
    </source>
</evidence>
<evidence type="ECO:0000313" key="11">
    <source>
        <dbReference type="Proteomes" id="UP001627154"/>
    </source>
</evidence>
<evidence type="ECO:0000256" key="5">
    <source>
        <dbReference type="ARBA" id="ARBA00022989"/>
    </source>
</evidence>
<dbReference type="EMBL" id="JBJJXI010000181">
    <property type="protein sequence ID" value="KAL3383811.1"/>
    <property type="molecule type" value="Genomic_DNA"/>
</dbReference>
<keyword evidence="11" id="KW-1185">Reference proteome</keyword>
<evidence type="ECO:0000256" key="8">
    <source>
        <dbReference type="ARBA" id="ARBA00023288"/>
    </source>
</evidence>
<evidence type="ECO:0000256" key="7">
    <source>
        <dbReference type="ARBA" id="ARBA00023180"/>
    </source>
</evidence>
<evidence type="ECO:0000256" key="4">
    <source>
        <dbReference type="ARBA" id="ARBA00022729"/>
    </source>
</evidence>
<dbReference type="AlphaFoldDB" id="A0ABD2VST3"/>
<evidence type="ECO:0000313" key="10">
    <source>
        <dbReference type="EMBL" id="KAL3383811.1"/>
    </source>
</evidence>
<reference evidence="10 11" key="1">
    <citation type="journal article" date="2024" name="bioRxiv">
        <title>A reference genome for Trichogramma kaykai: A tiny desert-dwelling parasitoid wasp with competing sex-ratio distorters.</title>
        <authorList>
            <person name="Culotta J."/>
            <person name="Lindsey A.R."/>
        </authorList>
    </citation>
    <scope>NUCLEOTIDE SEQUENCE [LARGE SCALE GENOMIC DNA]</scope>
    <source>
        <strain evidence="10 11">KSX58</strain>
    </source>
</reference>
<organism evidence="10 11">
    <name type="scientific">Trichogramma kaykai</name>
    <dbReference type="NCBI Taxonomy" id="54128"/>
    <lineage>
        <taxon>Eukaryota</taxon>
        <taxon>Metazoa</taxon>
        <taxon>Ecdysozoa</taxon>
        <taxon>Arthropoda</taxon>
        <taxon>Hexapoda</taxon>
        <taxon>Insecta</taxon>
        <taxon>Pterygota</taxon>
        <taxon>Neoptera</taxon>
        <taxon>Endopterygota</taxon>
        <taxon>Hymenoptera</taxon>
        <taxon>Apocrita</taxon>
        <taxon>Proctotrupomorpha</taxon>
        <taxon>Chalcidoidea</taxon>
        <taxon>Trichogrammatidae</taxon>
        <taxon>Trichogramma</taxon>
    </lineage>
</organism>
<dbReference type="Pfam" id="PF17064">
    <property type="entry name" value="QVR"/>
    <property type="match status" value="1"/>
</dbReference>
<evidence type="ECO:0000256" key="6">
    <source>
        <dbReference type="ARBA" id="ARBA00023136"/>
    </source>
</evidence>
<keyword evidence="4 9" id="KW-0732">Signal</keyword>
<evidence type="ECO:0000256" key="9">
    <source>
        <dbReference type="SAM" id="SignalP"/>
    </source>
</evidence>
<dbReference type="InterPro" id="IPR031424">
    <property type="entry name" value="QVR-like"/>
</dbReference>
<comment type="subcellular location">
    <subcellularLocation>
        <location evidence="1">Membrane</location>
        <topology evidence="1">Lipid-anchor</topology>
        <topology evidence="1">GPI-anchor</topology>
    </subcellularLocation>
</comment>
<protein>
    <recommendedName>
        <fullName evidence="12">Protein sleepless</fullName>
    </recommendedName>
</protein>
<evidence type="ECO:0008006" key="12">
    <source>
        <dbReference type="Google" id="ProtNLM"/>
    </source>
</evidence>
<dbReference type="Proteomes" id="UP001627154">
    <property type="component" value="Unassembled WGS sequence"/>
</dbReference>
<keyword evidence="5" id="KW-1133">Transmembrane helix</keyword>
<proteinExistence type="predicted"/>
<feature type="signal peptide" evidence="9">
    <location>
        <begin position="1"/>
        <end position="23"/>
    </location>
</feature>
<keyword evidence="2" id="KW-0336">GPI-anchor</keyword>
<evidence type="ECO:0000256" key="3">
    <source>
        <dbReference type="ARBA" id="ARBA00022692"/>
    </source>
</evidence>
<dbReference type="GO" id="GO:0098552">
    <property type="term" value="C:side of membrane"/>
    <property type="evidence" value="ECO:0007669"/>
    <property type="project" value="UniProtKB-KW"/>
</dbReference>
<gene>
    <name evidence="10" type="ORF">TKK_020181</name>
</gene>
<name>A0ABD2VST3_9HYME</name>
<keyword evidence="8" id="KW-0449">Lipoprotein</keyword>
<keyword evidence="3" id="KW-0812">Transmembrane</keyword>
<keyword evidence="7" id="KW-0325">Glycoprotein</keyword>
<comment type="caution">
    <text evidence="10">The sequence shown here is derived from an EMBL/GenBank/DDBJ whole genome shotgun (WGS) entry which is preliminary data.</text>
</comment>
<accession>A0ABD2VST3</accession>
<keyword evidence="6" id="KW-0472">Membrane</keyword>